<proteinExistence type="predicted"/>
<dbReference type="AlphaFoldDB" id="A0A6J4S454"/>
<organism evidence="2">
    <name type="scientific">uncultured Sphingomonadaceae bacterium</name>
    <dbReference type="NCBI Taxonomy" id="169976"/>
    <lineage>
        <taxon>Bacteria</taxon>
        <taxon>Pseudomonadati</taxon>
        <taxon>Pseudomonadota</taxon>
        <taxon>Alphaproteobacteria</taxon>
        <taxon>Sphingomonadales</taxon>
        <taxon>Sphingomonadaceae</taxon>
        <taxon>environmental samples</taxon>
    </lineage>
</organism>
<reference evidence="2" key="1">
    <citation type="submission" date="2020-02" db="EMBL/GenBank/DDBJ databases">
        <authorList>
            <person name="Meier V. D."/>
        </authorList>
    </citation>
    <scope>NUCLEOTIDE SEQUENCE</scope>
    <source>
        <strain evidence="2">AVDCRST_MAG91</strain>
    </source>
</reference>
<sequence length="124" mass="13879">VENLAGGRRRFDARVSGARARTVRLPRHCGGPRHGGDPAAGGRAFRPAADRYRHARDGRHRAGAARLRNRLAPPRHVHHRLRRGRPEERPPARRARPFQALPPARPRRRGGPHVRQRGSARAAV</sequence>
<name>A0A6J4S454_9SPHN</name>
<gene>
    <name evidence="2" type="ORF">AVDCRST_MAG91-123</name>
</gene>
<feature type="compositionally biased region" description="Basic residues" evidence="1">
    <location>
        <begin position="53"/>
        <end position="83"/>
    </location>
</feature>
<protein>
    <submittedName>
        <fullName evidence="2">Response regulator</fullName>
    </submittedName>
</protein>
<evidence type="ECO:0000313" key="2">
    <source>
        <dbReference type="EMBL" id="CAA9483114.1"/>
    </source>
</evidence>
<feature type="non-terminal residue" evidence="2">
    <location>
        <position position="1"/>
    </location>
</feature>
<dbReference type="EMBL" id="CADCVX010000031">
    <property type="protein sequence ID" value="CAA9483114.1"/>
    <property type="molecule type" value="Genomic_DNA"/>
</dbReference>
<accession>A0A6J4S454</accession>
<feature type="compositionally biased region" description="Basic residues" evidence="1">
    <location>
        <begin position="105"/>
        <end position="118"/>
    </location>
</feature>
<evidence type="ECO:0000256" key="1">
    <source>
        <dbReference type="SAM" id="MobiDB-lite"/>
    </source>
</evidence>
<feature type="region of interest" description="Disordered" evidence="1">
    <location>
        <begin position="25"/>
        <end position="124"/>
    </location>
</feature>
<feature type="non-terminal residue" evidence="2">
    <location>
        <position position="124"/>
    </location>
</feature>